<dbReference type="Proteomes" id="UP001067231">
    <property type="component" value="Unassembled WGS sequence"/>
</dbReference>
<dbReference type="SMART" id="SM00320">
    <property type="entry name" value="WD40"/>
    <property type="match status" value="2"/>
</dbReference>
<feature type="repeat" description="WD" evidence="8">
    <location>
        <begin position="251"/>
        <end position="283"/>
    </location>
</feature>
<evidence type="ECO:0000256" key="3">
    <source>
        <dbReference type="ARBA" id="ARBA00022737"/>
    </source>
</evidence>
<evidence type="ECO:0000256" key="2">
    <source>
        <dbReference type="ARBA" id="ARBA00022574"/>
    </source>
</evidence>
<keyword evidence="4" id="KW-0378">Hydrolase</keyword>
<dbReference type="InterPro" id="IPR015943">
    <property type="entry name" value="WD40/YVTN_repeat-like_dom_sf"/>
</dbReference>
<dbReference type="OrthoDB" id="273771at2759"/>
<dbReference type="PROSITE" id="PS50082">
    <property type="entry name" value="WD_REPEATS_2"/>
    <property type="match status" value="2"/>
</dbReference>
<evidence type="ECO:0000256" key="8">
    <source>
        <dbReference type="PROSITE-ProRule" id="PRU00221"/>
    </source>
</evidence>
<protein>
    <recommendedName>
        <fullName evidence="6">methylated diphthine methylhydrolase</fullName>
        <ecNumber evidence="6">3.1.1.97</ecNumber>
    </recommendedName>
</protein>
<dbReference type="Gene3D" id="2.130.10.10">
    <property type="entry name" value="YVTN repeat-like/Quinoprotein amine dehydrogenase"/>
    <property type="match status" value="1"/>
</dbReference>
<evidence type="ECO:0000313" key="9">
    <source>
        <dbReference type="EMBL" id="KAJ1605964.1"/>
    </source>
</evidence>
<dbReference type="InterPro" id="IPR036322">
    <property type="entry name" value="WD40_repeat_dom_sf"/>
</dbReference>
<comment type="similarity">
    <text evidence="5">Belongs to the DPH7 family.</text>
</comment>
<dbReference type="EC" id="3.1.1.97" evidence="6"/>
<dbReference type="PANTHER" id="PTHR46042">
    <property type="entry name" value="DIPHTHINE METHYLTRANSFERASE"/>
    <property type="match status" value="1"/>
</dbReference>
<evidence type="ECO:0000256" key="4">
    <source>
        <dbReference type="ARBA" id="ARBA00022801"/>
    </source>
</evidence>
<comment type="pathway">
    <text evidence="1">Protein modification; peptidyl-diphthamide biosynthesis.</text>
</comment>
<dbReference type="GO" id="GO:0005737">
    <property type="term" value="C:cytoplasm"/>
    <property type="evidence" value="ECO:0007669"/>
    <property type="project" value="TreeGrafter"/>
</dbReference>
<dbReference type="EMBL" id="JAPCXC010000087">
    <property type="protein sequence ID" value="KAJ1605964.1"/>
    <property type="molecule type" value="Genomic_DNA"/>
</dbReference>
<name>A0A9D5DIH4_9CRYT</name>
<dbReference type="InterPro" id="IPR019775">
    <property type="entry name" value="WD40_repeat_CS"/>
</dbReference>
<evidence type="ECO:0000256" key="1">
    <source>
        <dbReference type="ARBA" id="ARBA00005156"/>
    </source>
</evidence>
<dbReference type="Pfam" id="PF00400">
    <property type="entry name" value="WD40"/>
    <property type="match status" value="2"/>
</dbReference>
<feature type="repeat" description="WD" evidence="8">
    <location>
        <begin position="204"/>
        <end position="240"/>
    </location>
</feature>
<dbReference type="AlphaFoldDB" id="A0A9D5DIH4"/>
<sequence length="392" mass="44005">MSDSVTCTRKSEDGCRLHARRKLRLEHPADCIYLNKRDQRHFGVGLYCLENADSQHRIGGISIYDIEPALSTPKDDIGLLKSGSEGCGQHAHLGLEPKFYMDAESGVVNFEWDPESGGSGESESTHITCLCSDKSLKLFQIDSGFSSYKLLSSVKPSTIDSNNQIIGLDLSCIYLNNSRKTCYSISDGRVFVVCDSELVESEFYAHPNTEVWTVSFLDQEGNHLATGADDCTLSLWDLRTSCLDGPVAQNRKTHSMGVTCIQKSNKCDQFWTGCYDETLRLWDSRRLNSPVYEHKVHGGVWRISQFEGYLGMALCYFGIEYLQLDPNQHVEKQAISLPNCPQNELSHHSIVYGIDTFRKNNLLYGLSCSFYDKTALIFQIQEVSPMSTLPPL</sequence>
<reference evidence="9" key="1">
    <citation type="submission" date="2022-10" db="EMBL/GenBank/DDBJ databases">
        <title>Adaptive evolution leads to modifications in subtelomeric GC content in a zoonotic Cryptosporidium species.</title>
        <authorList>
            <person name="Li J."/>
            <person name="Feng Y."/>
            <person name="Xiao L."/>
        </authorList>
    </citation>
    <scope>NUCLEOTIDE SEQUENCE</scope>
    <source>
        <strain evidence="9">33844</strain>
    </source>
</reference>
<dbReference type="SUPFAM" id="SSF50978">
    <property type="entry name" value="WD40 repeat-like"/>
    <property type="match status" value="1"/>
</dbReference>
<dbReference type="PANTHER" id="PTHR46042:SF1">
    <property type="entry name" value="DIPHTHINE METHYLTRANSFERASE"/>
    <property type="match status" value="1"/>
</dbReference>
<dbReference type="GO" id="GO:0061685">
    <property type="term" value="F:diphthine methylesterase activity"/>
    <property type="evidence" value="ECO:0007669"/>
    <property type="project" value="UniProtKB-EC"/>
</dbReference>
<accession>A0A9D5DIH4</accession>
<dbReference type="InterPro" id="IPR052415">
    <property type="entry name" value="Diphthine_MTase"/>
</dbReference>
<dbReference type="InterPro" id="IPR001680">
    <property type="entry name" value="WD40_rpt"/>
</dbReference>
<comment type="caution">
    <text evidence="9">The sequence shown here is derived from an EMBL/GenBank/DDBJ whole genome shotgun (WGS) entry which is preliminary data.</text>
</comment>
<keyword evidence="2 8" id="KW-0853">WD repeat</keyword>
<evidence type="ECO:0000256" key="6">
    <source>
        <dbReference type="ARBA" id="ARBA00039131"/>
    </source>
</evidence>
<organism evidence="9">
    <name type="scientific">Cryptosporidium canis</name>
    <dbReference type="NCBI Taxonomy" id="195482"/>
    <lineage>
        <taxon>Eukaryota</taxon>
        <taxon>Sar</taxon>
        <taxon>Alveolata</taxon>
        <taxon>Apicomplexa</taxon>
        <taxon>Conoidasida</taxon>
        <taxon>Coccidia</taxon>
        <taxon>Eucoccidiorida</taxon>
        <taxon>Eimeriorina</taxon>
        <taxon>Cryptosporidiidae</taxon>
        <taxon>Cryptosporidium</taxon>
    </lineage>
</organism>
<comment type="catalytic activity">
    <reaction evidence="7">
        <text>diphthine methyl ester-[translation elongation factor 2] + H2O = diphthine-[translation elongation factor 2] + methanol + H(+)</text>
        <dbReference type="Rhea" id="RHEA:42656"/>
        <dbReference type="Rhea" id="RHEA-COMP:10172"/>
        <dbReference type="Rhea" id="RHEA-COMP:10173"/>
        <dbReference type="ChEBI" id="CHEBI:15377"/>
        <dbReference type="ChEBI" id="CHEBI:15378"/>
        <dbReference type="ChEBI" id="CHEBI:17790"/>
        <dbReference type="ChEBI" id="CHEBI:79005"/>
        <dbReference type="ChEBI" id="CHEBI:82696"/>
        <dbReference type="EC" id="3.1.1.97"/>
    </reaction>
</comment>
<dbReference type="PROSITE" id="PS00678">
    <property type="entry name" value="WD_REPEATS_1"/>
    <property type="match status" value="1"/>
</dbReference>
<proteinExistence type="inferred from homology"/>
<evidence type="ECO:0000256" key="7">
    <source>
        <dbReference type="ARBA" id="ARBA00047551"/>
    </source>
</evidence>
<keyword evidence="3" id="KW-0677">Repeat</keyword>
<gene>
    <name evidence="9" type="ORF">OJ253_2931</name>
</gene>
<dbReference type="GO" id="GO:0017183">
    <property type="term" value="P:protein histidyl modification to diphthamide"/>
    <property type="evidence" value="ECO:0007669"/>
    <property type="project" value="TreeGrafter"/>
</dbReference>
<evidence type="ECO:0000256" key="5">
    <source>
        <dbReference type="ARBA" id="ARBA00038092"/>
    </source>
</evidence>